<dbReference type="Gene3D" id="1.25.40.20">
    <property type="entry name" value="Ankyrin repeat-containing domain"/>
    <property type="match status" value="3"/>
</dbReference>
<gene>
    <name evidence="5" type="ORF">PYCCODRAFT_1394845</name>
</gene>
<keyword evidence="1" id="KW-0677">Repeat</keyword>
<name>A0A1Y2IH41_TRAC3</name>
<protein>
    <submittedName>
        <fullName evidence="5">Ankyrin</fullName>
    </submittedName>
</protein>
<evidence type="ECO:0000256" key="4">
    <source>
        <dbReference type="SAM" id="MobiDB-lite"/>
    </source>
</evidence>
<reference evidence="5 6" key="1">
    <citation type="journal article" date="2015" name="Biotechnol. Biofuels">
        <title>Enhanced degradation of softwood versus hardwood by the white-rot fungus Pycnoporus coccineus.</title>
        <authorList>
            <person name="Couturier M."/>
            <person name="Navarro D."/>
            <person name="Chevret D."/>
            <person name="Henrissat B."/>
            <person name="Piumi F."/>
            <person name="Ruiz-Duenas F.J."/>
            <person name="Martinez A.T."/>
            <person name="Grigoriev I.V."/>
            <person name="Riley R."/>
            <person name="Lipzen A."/>
            <person name="Berrin J.G."/>
            <person name="Master E.R."/>
            <person name="Rosso M.N."/>
        </authorList>
    </citation>
    <scope>NUCLEOTIDE SEQUENCE [LARGE SCALE GENOMIC DNA]</scope>
    <source>
        <strain evidence="5 6">BRFM310</strain>
    </source>
</reference>
<dbReference type="PANTHER" id="PTHR24198">
    <property type="entry name" value="ANKYRIN REPEAT AND PROTEIN KINASE DOMAIN-CONTAINING PROTEIN"/>
    <property type="match status" value="1"/>
</dbReference>
<evidence type="ECO:0000256" key="1">
    <source>
        <dbReference type="ARBA" id="ARBA00022737"/>
    </source>
</evidence>
<dbReference type="SUPFAM" id="SSF48403">
    <property type="entry name" value="Ankyrin repeat"/>
    <property type="match status" value="2"/>
</dbReference>
<evidence type="ECO:0000256" key="3">
    <source>
        <dbReference type="PROSITE-ProRule" id="PRU00023"/>
    </source>
</evidence>
<feature type="compositionally biased region" description="Basic and acidic residues" evidence="4">
    <location>
        <begin position="594"/>
        <end position="610"/>
    </location>
</feature>
<dbReference type="EMBL" id="KZ084126">
    <property type="protein sequence ID" value="OSC99580.1"/>
    <property type="molecule type" value="Genomic_DNA"/>
</dbReference>
<feature type="region of interest" description="Disordered" evidence="4">
    <location>
        <begin position="1726"/>
        <end position="1756"/>
    </location>
</feature>
<feature type="repeat" description="ANK" evidence="3">
    <location>
        <begin position="690"/>
        <end position="722"/>
    </location>
</feature>
<feature type="region of interest" description="Disordered" evidence="4">
    <location>
        <begin position="592"/>
        <end position="663"/>
    </location>
</feature>
<sequence>MPQTIEAQAFLSRIAQLSQGPGTTEALLRALQPSLDDEAALRKLFAADKDHVRLSDPYVGLVDIFDAPEDIRTTRARVVSSEDDLTAQYILPLSEKERRKDGDPAMVSSLEEFKKNWAIFSEGSLSQLTDWSNVVVAGGSVQACLTPIPESAKVSKRAMRKYFHNTAFPTSDVDVFLYDLTTEQAEAKMQAIYEAVRDSVPWDVTCVRTKHTVSIHSQYPYRSVQIVLRLYSSPAEILAGFDVDAPCCLYDGERVWANPRAIVAMMRQCNTVDMTRRSPSYEVRLAKYSARGFEIHVPNLRREDVDPTIFERSIVRVQGLARLLVLERLSDEATRIRYLADRRTLRARPQASMDFARRRKRMKGDLKADADFVGLEMNDYDIQSLHIPYGPGWDARRIDKLVYQTDLGMNSPYNPKNKGRRLHRHPAFFGTLKECLEDCCEFCPEPKNEEEKKLQETEDESYVRGRIQFIQENPGRQSISGSFNPIDEGEWSEQAYMGPTEKLFNAIVSGDRISVARVIATGETDLNRRDHVGRTALQVAILSKETDITCDLIDAGARMTSRLVDGRTALHLAAQLDLPSVVRKLLERSAVNAEKAKEEEEAAKKAKAADEMEVDDVEGEDGANNDEDDDDDDDEDSERDSSENDWSSDDGKDKDNAGNDADQAADVGQIPEDEPDVPDVFDVNLPDWDYAFTALHYAVASGSLGAIDELLAAGADPKAFSLPDSRKAVYIQPLVLAALTNGVDVADEVVKRLFSKGAISSEADDNLFTVFHKVVTVGNPLLVDTFLQHDPNAKAVIDAPCMTRNCEATFPVVSAIAKGSYATLAVLLANGARWTYTEEDWSRARDLRRDVWKQWNATWQSMIFHPVEVSLAQLDVVVNLLVKIGAEYNIGNRDSNWDNATQCVTILDYVRGIIPALQKDAEALVDRADLELERPSFRQLAACPGWKGIRGEYLLKLSEADPRCATLAKQHAEKRAKVMDAIAYFQEAETLLMSKGAKTWKDLYPERDVQADVSGTYFQSTLNALRHYRPSTAYYRMTGGFVRLEEMPDYLTNLCDELFEACREGNNAKIQELCLPKDSNRDGKPEGKLLQITCRFGGGQYGVTPLSVALQNRHWDTARLVLAIATAQYKPEEGKPAKFAMPKNFALDDEDSADESESDGDEEMDDDEREAINFVDIAKRPSQVQTNVHPADLLTMVDGYVDPTTKEIVGVTPLRKAIMENDFETFVQIADLYKSLPGTVTLSNTALSWTMSYDRPEMLDEVIRRTGNGIYVETPEEEEEEHTDNHGFTKPARAPAKTYLGLNVHGKKRKDLAQKADPDAPSETDDFRLPILWEAAHKGSVGVIRYLATERPTAAYDYYAATHSDRAAKYIRRVRGDIPKKLGWTSNELNESVVTAAVIGNKLDVLKALVDLHPAQMQSALMARINYAGFNHILVAAVWGCSPEMFDYLLSMGVSPTETDVRGWNIYHVLAARNASEAHLVLMRHVMQKLPEDITSRLLLQQSKGAFNTPLHIAVKCRNPSALRLLLQMTTPTFTLRDRHGSTVLHYVVKNSLAEMTRLVAEASPTEALHMEDGVGSTPLEIAALLWLRHKTSWRLFTEPPSVRTLGRALQFAQQPRDVSAEDVKLLKDTIEHLTASGRLRAGTKLAIELSTLVDKLDDRAKKQAIFSSGKDVATSPLDARSHSGQPDVEKTYAYISSAVSARPCRRGLVHLIDVHRSVKVSIERSIDNSQDEKKKNDDMEEIKTESEDAKSKKRSVINHHWSPLVLASPFDDDTF</sequence>
<dbReference type="Pfam" id="PF00023">
    <property type="entry name" value="Ank"/>
    <property type="match status" value="2"/>
</dbReference>
<organism evidence="5 6">
    <name type="scientific">Trametes coccinea (strain BRFM310)</name>
    <name type="common">Pycnoporus coccineus</name>
    <dbReference type="NCBI Taxonomy" id="1353009"/>
    <lineage>
        <taxon>Eukaryota</taxon>
        <taxon>Fungi</taxon>
        <taxon>Dikarya</taxon>
        <taxon>Basidiomycota</taxon>
        <taxon>Agaricomycotina</taxon>
        <taxon>Agaricomycetes</taxon>
        <taxon>Polyporales</taxon>
        <taxon>Polyporaceae</taxon>
        <taxon>Trametes</taxon>
    </lineage>
</organism>
<dbReference type="Proteomes" id="UP000193067">
    <property type="component" value="Unassembled WGS sequence"/>
</dbReference>
<dbReference type="InterPro" id="IPR036770">
    <property type="entry name" value="Ankyrin_rpt-contain_sf"/>
</dbReference>
<dbReference type="PROSITE" id="PS50297">
    <property type="entry name" value="ANK_REP_REGION"/>
    <property type="match status" value="2"/>
</dbReference>
<accession>A0A1Y2IH41</accession>
<keyword evidence="2 3" id="KW-0040">ANK repeat</keyword>
<feature type="compositionally biased region" description="Acidic residues" evidence="4">
    <location>
        <begin position="611"/>
        <end position="638"/>
    </location>
</feature>
<dbReference type="PROSITE" id="PS50088">
    <property type="entry name" value="ANK_REPEAT"/>
    <property type="match status" value="2"/>
</dbReference>
<feature type="compositionally biased region" description="Acidic residues" evidence="4">
    <location>
        <begin position="1147"/>
        <end position="1166"/>
    </location>
</feature>
<feature type="repeat" description="ANK" evidence="3">
    <location>
        <begin position="565"/>
        <end position="590"/>
    </location>
</feature>
<dbReference type="Pfam" id="PF12796">
    <property type="entry name" value="Ank_2"/>
    <property type="match status" value="1"/>
</dbReference>
<dbReference type="PANTHER" id="PTHR24198:SF165">
    <property type="entry name" value="ANKYRIN REPEAT-CONTAINING PROTEIN-RELATED"/>
    <property type="match status" value="1"/>
</dbReference>
<feature type="region of interest" description="Disordered" evidence="4">
    <location>
        <begin position="1143"/>
        <end position="1166"/>
    </location>
</feature>
<evidence type="ECO:0000313" key="5">
    <source>
        <dbReference type="EMBL" id="OSC99580.1"/>
    </source>
</evidence>
<dbReference type="STRING" id="1353009.A0A1Y2IH41"/>
<dbReference type="InterPro" id="IPR002110">
    <property type="entry name" value="Ankyrin_rpt"/>
</dbReference>
<dbReference type="SMART" id="SM00248">
    <property type="entry name" value="ANK"/>
    <property type="match status" value="12"/>
</dbReference>
<feature type="compositionally biased region" description="Basic and acidic residues" evidence="4">
    <location>
        <begin position="1726"/>
        <end position="1751"/>
    </location>
</feature>
<evidence type="ECO:0000256" key="2">
    <source>
        <dbReference type="ARBA" id="ARBA00023043"/>
    </source>
</evidence>
<keyword evidence="6" id="KW-1185">Reference proteome</keyword>
<evidence type="ECO:0000313" key="6">
    <source>
        <dbReference type="Proteomes" id="UP000193067"/>
    </source>
</evidence>
<dbReference type="OrthoDB" id="539213at2759"/>
<proteinExistence type="predicted"/>